<sequence length="287" mass="31628">MMQEDGAANRKAITRFIERMPSLSTTVGKVMEICSRTDASPNELNRVISLDPVLTGQVLKLINSAYYSLVNKVTSLTRAITMLGMNTVKNMALSTAIIRSVSGAKKSQSLPTKKFWAHSIATGVCAKLLAKANGVPVMECEEYFVAGLLHDLGKIPFGDEYIDVLNRVKKECLPLITVERDMLGVDHQEVGRMIAEKWKLNEAMTCSIAFHHDVEEAPEEHRVRAAYVGLANMYANILDLGYAGDPFPAEDGADKMLKITGLTWDMFGEVALGVEEEIEKAQVFLQS</sequence>
<dbReference type="CDD" id="cd00077">
    <property type="entry name" value="HDc"/>
    <property type="match status" value="1"/>
</dbReference>
<evidence type="ECO:0000313" key="2">
    <source>
        <dbReference type="EMBL" id="AGF76877.1"/>
    </source>
</evidence>
<dbReference type="PATRIC" id="fig|1167006.5.peg.332"/>
<dbReference type="Pfam" id="PF08668">
    <property type="entry name" value="HDOD"/>
    <property type="match status" value="1"/>
</dbReference>
<protein>
    <submittedName>
        <fullName evidence="2">Putative signal transduction protein</fullName>
    </submittedName>
</protein>
<dbReference type="SUPFAM" id="SSF109604">
    <property type="entry name" value="HD-domain/PDEase-like"/>
    <property type="match status" value="1"/>
</dbReference>
<evidence type="ECO:0000313" key="3">
    <source>
        <dbReference type="Proteomes" id="UP000011721"/>
    </source>
</evidence>
<dbReference type="PROSITE" id="PS51833">
    <property type="entry name" value="HDOD"/>
    <property type="match status" value="1"/>
</dbReference>
<dbReference type="InterPro" id="IPR013976">
    <property type="entry name" value="HDOD"/>
</dbReference>
<dbReference type="HOGENOM" id="CLU_048246_4_2_7"/>
<dbReference type="STRING" id="1167006.UWK_00292"/>
<dbReference type="PANTHER" id="PTHR33525">
    <property type="match status" value="1"/>
</dbReference>
<dbReference type="RefSeq" id="WP_015402576.1">
    <property type="nucleotide sequence ID" value="NC_020304.1"/>
</dbReference>
<dbReference type="EMBL" id="CP003985">
    <property type="protein sequence ID" value="AGF76877.1"/>
    <property type="molecule type" value="Genomic_DNA"/>
</dbReference>
<accession>M1P5A3</accession>
<reference evidence="3" key="1">
    <citation type="journal article" date="2013" name="Stand. Genomic Sci.">
        <title>Complete genome sequence of Desulfocapsa sulfexigens, a marine deltaproteobacterium specialized in disproportionating inorganic sulfur compounds.</title>
        <authorList>
            <person name="Finster K.W."/>
            <person name="Kjeldsen K.U."/>
            <person name="Kube M."/>
            <person name="Reinhardt R."/>
            <person name="Mussmann M."/>
            <person name="Amann R."/>
            <person name="Schreiber L."/>
        </authorList>
    </citation>
    <scope>NUCLEOTIDE SEQUENCE [LARGE SCALE GENOMIC DNA]</scope>
    <source>
        <strain evidence="3">DSM 10523 / SB164P1</strain>
    </source>
</reference>
<dbReference type="AlphaFoldDB" id="M1P5A3"/>
<proteinExistence type="predicted"/>
<feature type="domain" description="HDOD" evidence="1">
    <location>
        <begin position="20"/>
        <end position="214"/>
    </location>
</feature>
<dbReference type="Gene3D" id="1.10.3210.10">
    <property type="entry name" value="Hypothetical protein af1432"/>
    <property type="match status" value="1"/>
</dbReference>
<gene>
    <name evidence="2" type="ordered locus">UWK_00292</name>
</gene>
<dbReference type="InterPro" id="IPR003607">
    <property type="entry name" value="HD/PDEase_dom"/>
</dbReference>
<dbReference type="KEGG" id="dsf:UWK_00292"/>
<keyword evidence="3" id="KW-1185">Reference proteome</keyword>
<evidence type="ECO:0000259" key="1">
    <source>
        <dbReference type="PROSITE" id="PS51833"/>
    </source>
</evidence>
<dbReference type="InterPro" id="IPR052340">
    <property type="entry name" value="RNase_Y/CdgJ"/>
</dbReference>
<dbReference type="eggNOG" id="COG1639">
    <property type="taxonomic scope" value="Bacteria"/>
</dbReference>
<dbReference type="Proteomes" id="UP000011721">
    <property type="component" value="Chromosome"/>
</dbReference>
<dbReference type="PANTHER" id="PTHR33525:SF3">
    <property type="entry name" value="RIBONUCLEASE Y"/>
    <property type="match status" value="1"/>
</dbReference>
<name>M1P5A3_DESSD</name>
<organism evidence="2 3">
    <name type="scientific">Desulfocapsa sulfexigens (strain DSM 10523 / SB164P1)</name>
    <dbReference type="NCBI Taxonomy" id="1167006"/>
    <lineage>
        <taxon>Bacteria</taxon>
        <taxon>Pseudomonadati</taxon>
        <taxon>Thermodesulfobacteriota</taxon>
        <taxon>Desulfobulbia</taxon>
        <taxon>Desulfobulbales</taxon>
        <taxon>Desulfocapsaceae</taxon>
        <taxon>Desulfocapsa</taxon>
    </lineage>
</organism>